<dbReference type="CDD" id="cd00635">
    <property type="entry name" value="PLPDE_III_YBL036c_like"/>
    <property type="match status" value="1"/>
</dbReference>
<dbReference type="Pfam" id="PF01168">
    <property type="entry name" value="Ala_racemase_N"/>
    <property type="match status" value="1"/>
</dbReference>
<dbReference type="RefSeq" id="WP_061916862.1">
    <property type="nucleotide sequence ID" value="NZ_DF967971.1"/>
</dbReference>
<dbReference type="Gene3D" id="3.20.20.10">
    <property type="entry name" value="Alanine racemase"/>
    <property type="match status" value="1"/>
</dbReference>
<gene>
    <name evidence="6" type="ORF">AC812_16695</name>
</gene>
<evidence type="ECO:0000313" key="6">
    <source>
        <dbReference type="EMBL" id="KPL70782.1"/>
    </source>
</evidence>
<evidence type="ECO:0000256" key="2">
    <source>
        <dbReference type="HAMAP-Rule" id="MF_02087"/>
    </source>
</evidence>
<keyword evidence="7" id="KW-1185">Reference proteome</keyword>
<evidence type="ECO:0000259" key="5">
    <source>
        <dbReference type="Pfam" id="PF01168"/>
    </source>
</evidence>
<evidence type="ECO:0000256" key="1">
    <source>
        <dbReference type="ARBA" id="ARBA00022898"/>
    </source>
</evidence>
<dbReference type="AlphaFoldDB" id="A0A0P6WX57"/>
<feature type="domain" description="Alanine racemase N-terminal" evidence="5">
    <location>
        <begin position="35"/>
        <end position="238"/>
    </location>
</feature>
<dbReference type="PATRIC" id="fig|360411.5.peg.1130"/>
<evidence type="ECO:0000256" key="4">
    <source>
        <dbReference type="RuleBase" id="RU004514"/>
    </source>
</evidence>
<proteinExistence type="inferred from homology"/>
<dbReference type="GO" id="GO:0030170">
    <property type="term" value="F:pyridoxal phosphate binding"/>
    <property type="evidence" value="ECO:0007669"/>
    <property type="project" value="UniProtKB-UniRule"/>
</dbReference>
<keyword evidence="1 2" id="KW-0663">Pyridoxal phosphate</keyword>
<comment type="caution">
    <text evidence="6">The sequence shown here is derived from an EMBL/GenBank/DDBJ whole genome shotgun (WGS) entry which is preliminary data.</text>
</comment>
<sequence>MPLSVEEIRSNYLRVQEEIQHTALKCGRKPEEIRIVVVSKSQPLKVVESAINAGIRSFGENYPEEAMEKIHAFRDVEGIEWHMIGHLQSRKAKLVSAYFDWMHSLDSLRIAEKLERLLAEQNRFLKVLLEFNVGGEVSKYGWLASDPDYWSELIPEIDQIQQFPHLQICGLMTMPPLTATLQEAQGYFRKLRQMRDFLQERLPKLKLTELSMGTSADFPAAIMEGATIVRIGQAILGPRDYSKD</sequence>
<dbReference type="InterPro" id="IPR001608">
    <property type="entry name" value="Ala_racemase_N"/>
</dbReference>
<dbReference type="STRING" id="360411.AC812_16695"/>
<dbReference type="Proteomes" id="UP000050514">
    <property type="component" value="Unassembled WGS sequence"/>
</dbReference>
<dbReference type="PANTHER" id="PTHR10146">
    <property type="entry name" value="PROLINE SYNTHETASE CO-TRANSCRIBED BACTERIAL HOMOLOG PROTEIN"/>
    <property type="match status" value="1"/>
</dbReference>
<name>A0A0P6WX57_9CHLR</name>
<dbReference type="EMBL" id="LGHJ01000029">
    <property type="protein sequence ID" value="KPL70782.1"/>
    <property type="molecule type" value="Genomic_DNA"/>
</dbReference>
<organism evidence="6 7">
    <name type="scientific">Bellilinea caldifistulae</name>
    <dbReference type="NCBI Taxonomy" id="360411"/>
    <lineage>
        <taxon>Bacteria</taxon>
        <taxon>Bacillati</taxon>
        <taxon>Chloroflexota</taxon>
        <taxon>Anaerolineae</taxon>
        <taxon>Anaerolineales</taxon>
        <taxon>Anaerolineaceae</taxon>
        <taxon>Bellilinea</taxon>
    </lineage>
</organism>
<dbReference type="SUPFAM" id="SSF51419">
    <property type="entry name" value="PLP-binding barrel"/>
    <property type="match status" value="1"/>
</dbReference>
<comment type="cofactor">
    <cofactor evidence="3">
        <name>pyridoxal 5'-phosphate</name>
        <dbReference type="ChEBI" id="CHEBI:597326"/>
    </cofactor>
</comment>
<dbReference type="PANTHER" id="PTHR10146:SF14">
    <property type="entry name" value="PYRIDOXAL PHOSPHATE HOMEOSTASIS PROTEIN"/>
    <property type="match status" value="1"/>
</dbReference>
<accession>A0A0P6WX57</accession>
<dbReference type="PIRSF" id="PIRSF004848">
    <property type="entry name" value="YBL036c_PLPDEIII"/>
    <property type="match status" value="1"/>
</dbReference>
<comment type="similarity">
    <text evidence="2 4">Belongs to the pyridoxal phosphate-binding protein YggS/PROSC family.</text>
</comment>
<dbReference type="InterPro" id="IPR029066">
    <property type="entry name" value="PLP-binding_barrel"/>
</dbReference>
<dbReference type="FunFam" id="3.20.20.10:FF:000018">
    <property type="entry name" value="Pyridoxal phosphate homeostasis protein"/>
    <property type="match status" value="1"/>
</dbReference>
<reference evidence="6 7" key="1">
    <citation type="submission" date="2015-07" db="EMBL/GenBank/DDBJ databases">
        <title>Draft genome of Bellilinea caldifistulae DSM 17877.</title>
        <authorList>
            <person name="Hemp J."/>
            <person name="Ward L.M."/>
            <person name="Pace L.A."/>
            <person name="Fischer W.W."/>
        </authorList>
    </citation>
    <scope>NUCLEOTIDE SEQUENCE [LARGE SCALE GENOMIC DNA]</scope>
    <source>
        <strain evidence="6 7">GOMI-1</strain>
    </source>
</reference>
<dbReference type="PROSITE" id="PS01211">
    <property type="entry name" value="UPF0001"/>
    <property type="match status" value="1"/>
</dbReference>
<comment type="function">
    <text evidence="2">Pyridoxal 5'-phosphate (PLP)-binding protein, which is involved in PLP homeostasis.</text>
</comment>
<dbReference type="OrthoDB" id="9804072at2"/>
<feature type="modified residue" description="N6-(pyridoxal phosphate)lysine" evidence="2 3">
    <location>
        <position position="40"/>
    </location>
</feature>
<evidence type="ECO:0000256" key="3">
    <source>
        <dbReference type="PIRSR" id="PIRSR004848-1"/>
    </source>
</evidence>
<protein>
    <recommendedName>
        <fullName evidence="2">Pyridoxal phosphate homeostasis protein</fullName>
        <shortName evidence="2">PLP homeostasis protein</shortName>
    </recommendedName>
</protein>
<dbReference type="NCBIfam" id="TIGR00044">
    <property type="entry name" value="YggS family pyridoxal phosphate-dependent enzyme"/>
    <property type="match status" value="1"/>
</dbReference>
<evidence type="ECO:0000313" key="7">
    <source>
        <dbReference type="Proteomes" id="UP000050514"/>
    </source>
</evidence>
<dbReference type="HAMAP" id="MF_02087">
    <property type="entry name" value="PLP_homeostasis"/>
    <property type="match status" value="1"/>
</dbReference>
<dbReference type="InterPro" id="IPR011078">
    <property type="entry name" value="PyrdxlP_homeostasis"/>
</dbReference>